<evidence type="ECO:0000256" key="8">
    <source>
        <dbReference type="ARBA" id="ARBA00023319"/>
    </source>
</evidence>
<reference evidence="12" key="2">
    <citation type="submission" date="2025-09" db="UniProtKB">
        <authorList>
            <consortium name="Ensembl"/>
        </authorList>
    </citation>
    <scope>IDENTIFICATION</scope>
</reference>
<evidence type="ECO:0000256" key="11">
    <source>
        <dbReference type="SAM" id="SignalP"/>
    </source>
</evidence>
<keyword evidence="4 11" id="KW-0732">Signal</keyword>
<keyword evidence="8" id="KW-0393">Immunoglobulin domain</keyword>
<evidence type="ECO:0000256" key="3">
    <source>
        <dbReference type="ARBA" id="ARBA00022692"/>
    </source>
</evidence>
<evidence type="ECO:0000313" key="12">
    <source>
        <dbReference type="Ensembl" id="ENSCLMP00005029924.1"/>
    </source>
</evidence>
<proteinExistence type="predicted"/>
<dbReference type="AlphaFoldDB" id="A0A8C2ZNP0"/>
<comment type="function">
    <text evidence="9">Essential fertilization factor required for male fertility. Part of a conserved trimeric sperm complex with the essential fertilization factors IZUMO1 and SPACA6 which bridges sperm and oocyte membranes during fertilization by binding to IZUMO1R/JUNO on the oocyte.</text>
</comment>
<keyword evidence="6" id="KW-0472">Membrane</keyword>
<dbReference type="GO" id="GO:0005886">
    <property type="term" value="C:plasma membrane"/>
    <property type="evidence" value="ECO:0007669"/>
    <property type="project" value="UniProtKB-SubCell"/>
</dbReference>
<organism evidence="12 13">
    <name type="scientific">Cyclopterus lumpus</name>
    <name type="common">Lumpsucker</name>
    <dbReference type="NCBI Taxonomy" id="8103"/>
    <lineage>
        <taxon>Eukaryota</taxon>
        <taxon>Metazoa</taxon>
        <taxon>Chordata</taxon>
        <taxon>Craniata</taxon>
        <taxon>Vertebrata</taxon>
        <taxon>Euteleostomi</taxon>
        <taxon>Actinopterygii</taxon>
        <taxon>Neopterygii</taxon>
        <taxon>Teleostei</taxon>
        <taxon>Neoteleostei</taxon>
        <taxon>Acanthomorphata</taxon>
        <taxon>Eupercaria</taxon>
        <taxon>Perciformes</taxon>
        <taxon>Cottioidei</taxon>
        <taxon>Cottales</taxon>
        <taxon>Cyclopteridae</taxon>
        <taxon>Cyclopterus</taxon>
    </lineage>
</organism>
<dbReference type="Proteomes" id="UP000694565">
    <property type="component" value="Unplaced"/>
</dbReference>
<comment type="subcellular location">
    <subcellularLocation>
        <location evidence="1">Cell membrane</location>
        <topology evidence="1">Single-pass type I membrane protein</topology>
    </subcellularLocation>
</comment>
<feature type="signal peptide" evidence="11">
    <location>
        <begin position="1"/>
        <end position="26"/>
    </location>
</feature>
<sequence>MQHETVRFNFLLLLFMLLHRLTSVDLEEVESMPLEVIVDSSPCSATCGLGIKTQTLCLLKDGERVCHVRKVKCLESWQCGLRTMTVTSGQRVEIDCLGEVMENSHFNSTYCCVVQDVTLRRVKRAYWGIRVLPVGFLNLDYESSLAQWDCTGNQQNETVSDQHSHKTSKKVMGSLGIRLQRGGKFPRELWLWNFGNFEKKKCAYVFLQKHITGNLNVVENKTMHA</sequence>
<dbReference type="InterPro" id="IPR039293">
    <property type="entry name" value="TMEM81"/>
</dbReference>
<feature type="chain" id="PRO_5034497408" description="Transmembrane protein 81" evidence="11">
    <location>
        <begin position="27"/>
        <end position="225"/>
    </location>
</feature>
<keyword evidence="2" id="KW-1003">Cell membrane</keyword>
<dbReference type="Ensembl" id="ENSCLMT00005031271.1">
    <property type="protein sequence ID" value="ENSCLMP00005029924.1"/>
    <property type="gene ID" value="ENSCLMG00005014556.1"/>
</dbReference>
<dbReference type="PANTHER" id="PTHR35670:SF1">
    <property type="entry name" value="TRANSMEMBRANE PROTEIN 81"/>
    <property type="match status" value="1"/>
</dbReference>
<evidence type="ECO:0000256" key="7">
    <source>
        <dbReference type="ARBA" id="ARBA00023157"/>
    </source>
</evidence>
<keyword evidence="3" id="KW-0812">Transmembrane</keyword>
<evidence type="ECO:0000256" key="5">
    <source>
        <dbReference type="ARBA" id="ARBA00022989"/>
    </source>
</evidence>
<evidence type="ECO:0000256" key="6">
    <source>
        <dbReference type="ARBA" id="ARBA00023136"/>
    </source>
</evidence>
<dbReference type="GeneTree" id="ENSGT00390000006349"/>
<evidence type="ECO:0000256" key="9">
    <source>
        <dbReference type="ARBA" id="ARBA00049937"/>
    </source>
</evidence>
<protein>
    <recommendedName>
        <fullName evidence="10">Transmembrane protein 81</fullName>
    </recommendedName>
</protein>
<evidence type="ECO:0000313" key="13">
    <source>
        <dbReference type="Proteomes" id="UP000694565"/>
    </source>
</evidence>
<keyword evidence="5" id="KW-1133">Transmembrane helix</keyword>
<reference evidence="12" key="1">
    <citation type="submission" date="2025-08" db="UniProtKB">
        <authorList>
            <consortium name="Ensembl"/>
        </authorList>
    </citation>
    <scope>IDENTIFICATION</scope>
</reference>
<evidence type="ECO:0000256" key="10">
    <source>
        <dbReference type="ARBA" id="ARBA00050022"/>
    </source>
</evidence>
<name>A0A8C2ZNP0_CYCLU</name>
<evidence type="ECO:0000256" key="4">
    <source>
        <dbReference type="ARBA" id="ARBA00022729"/>
    </source>
</evidence>
<evidence type="ECO:0000256" key="2">
    <source>
        <dbReference type="ARBA" id="ARBA00022475"/>
    </source>
</evidence>
<evidence type="ECO:0000256" key="1">
    <source>
        <dbReference type="ARBA" id="ARBA00004251"/>
    </source>
</evidence>
<dbReference type="PANTHER" id="PTHR35670">
    <property type="entry name" value="TRANSMEMBRANE PROTEIN 81"/>
    <property type="match status" value="1"/>
</dbReference>
<keyword evidence="7" id="KW-1015">Disulfide bond</keyword>
<accession>A0A8C2ZNP0</accession>
<keyword evidence="13" id="KW-1185">Reference proteome</keyword>